<sequence>MAHNKTILSVLFCGFLLAGAGVSTASAQTGDPVTAKANGNLLGMSRLSPNHTTLMQAVKAAGLEGAATGSTKYTVFAPTNAAFEKLPAGRLDELLKPANKGQLTALIAYHVVPGSYLAANLKDGMQLQTVQGEKLTVMRRGSTIMLKDAKGMTTTVVNDDIVAENGVIHSIDTVLMPTSLTAPTK</sequence>
<organism evidence="3 4">
    <name type="scientific">Hymenobacter taeanensis</name>
    <dbReference type="NCBI Taxonomy" id="2735321"/>
    <lineage>
        <taxon>Bacteria</taxon>
        <taxon>Pseudomonadati</taxon>
        <taxon>Bacteroidota</taxon>
        <taxon>Cytophagia</taxon>
        <taxon>Cytophagales</taxon>
        <taxon>Hymenobacteraceae</taxon>
        <taxon>Hymenobacter</taxon>
    </lineage>
</organism>
<accession>A0A6M6BJ69</accession>
<dbReference type="PANTHER" id="PTHR10900:SF77">
    <property type="entry name" value="FI19380P1"/>
    <property type="match status" value="1"/>
</dbReference>
<protein>
    <submittedName>
        <fullName evidence="3">Fasciclin domain-containing protein</fullName>
    </submittedName>
</protein>
<dbReference type="SUPFAM" id="SSF82153">
    <property type="entry name" value="FAS1 domain"/>
    <property type="match status" value="1"/>
</dbReference>
<dbReference type="GO" id="GO:0005615">
    <property type="term" value="C:extracellular space"/>
    <property type="evidence" value="ECO:0007669"/>
    <property type="project" value="TreeGrafter"/>
</dbReference>
<evidence type="ECO:0000259" key="2">
    <source>
        <dbReference type="PROSITE" id="PS50213"/>
    </source>
</evidence>
<dbReference type="Proteomes" id="UP000501623">
    <property type="component" value="Chromosome"/>
</dbReference>
<dbReference type="PROSITE" id="PS50213">
    <property type="entry name" value="FAS1"/>
    <property type="match status" value="1"/>
</dbReference>
<dbReference type="PANTHER" id="PTHR10900">
    <property type="entry name" value="PERIOSTIN-RELATED"/>
    <property type="match status" value="1"/>
</dbReference>
<keyword evidence="1" id="KW-0732">Signal</keyword>
<evidence type="ECO:0000313" key="3">
    <source>
        <dbReference type="EMBL" id="QJX48082.1"/>
    </source>
</evidence>
<keyword evidence="4" id="KW-1185">Reference proteome</keyword>
<evidence type="ECO:0000256" key="1">
    <source>
        <dbReference type="SAM" id="SignalP"/>
    </source>
</evidence>
<dbReference type="SMART" id="SM00554">
    <property type="entry name" value="FAS1"/>
    <property type="match status" value="1"/>
</dbReference>
<proteinExistence type="predicted"/>
<gene>
    <name evidence="3" type="ORF">HMJ29_14535</name>
</gene>
<feature type="chain" id="PRO_5027013720" evidence="1">
    <location>
        <begin position="28"/>
        <end position="185"/>
    </location>
</feature>
<dbReference type="EMBL" id="CP053538">
    <property type="protein sequence ID" value="QJX48082.1"/>
    <property type="molecule type" value="Genomic_DNA"/>
</dbReference>
<dbReference type="InterPro" id="IPR050904">
    <property type="entry name" value="Adhesion/Biosynth-related"/>
</dbReference>
<dbReference type="InterPro" id="IPR000782">
    <property type="entry name" value="FAS1_domain"/>
</dbReference>
<dbReference type="InterPro" id="IPR036378">
    <property type="entry name" value="FAS1_dom_sf"/>
</dbReference>
<dbReference type="AlphaFoldDB" id="A0A6M6BJ69"/>
<reference evidence="3 4" key="1">
    <citation type="submission" date="2020-05" db="EMBL/GenBank/DDBJ databases">
        <title>Complete genome sequence of Hymenobacter sp. TS19 in Coasted Sand Dune.</title>
        <authorList>
            <person name="Lee J.-H."/>
            <person name="Jung J.-H."/>
            <person name="Jeong S."/>
            <person name="Zhao L."/>
            <person name="Kim M.-K."/>
            <person name="Seo H.-S."/>
            <person name="Lim S."/>
        </authorList>
    </citation>
    <scope>NUCLEOTIDE SEQUENCE [LARGE SCALE GENOMIC DNA]</scope>
    <source>
        <strain evidence="3 4">TS19</strain>
    </source>
</reference>
<dbReference type="FunFam" id="2.30.180.10:FF:000032">
    <property type="entry name" value="Fasciclin domain-containing protein, putative"/>
    <property type="match status" value="1"/>
</dbReference>
<feature type="domain" description="FAS1" evidence="2">
    <location>
        <begin position="38"/>
        <end position="175"/>
    </location>
</feature>
<dbReference type="RefSeq" id="WP_171592170.1">
    <property type="nucleotide sequence ID" value="NZ_CP053538.1"/>
</dbReference>
<dbReference type="Pfam" id="PF02469">
    <property type="entry name" value="Fasciclin"/>
    <property type="match status" value="1"/>
</dbReference>
<evidence type="ECO:0000313" key="4">
    <source>
        <dbReference type="Proteomes" id="UP000501623"/>
    </source>
</evidence>
<name>A0A6M6BJ69_9BACT</name>
<dbReference type="KEGG" id="hts:HMJ29_14535"/>
<dbReference type="Gene3D" id="2.30.180.10">
    <property type="entry name" value="FAS1 domain"/>
    <property type="match status" value="1"/>
</dbReference>
<feature type="signal peptide" evidence="1">
    <location>
        <begin position="1"/>
        <end position="27"/>
    </location>
</feature>